<organism evidence="2 3">
    <name type="scientific">Prorocentrum cordatum</name>
    <dbReference type="NCBI Taxonomy" id="2364126"/>
    <lineage>
        <taxon>Eukaryota</taxon>
        <taxon>Sar</taxon>
        <taxon>Alveolata</taxon>
        <taxon>Dinophyceae</taxon>
        <taxon>Prorocentrales</taxon>
        <taxon>Prorocentraceae</taxon>
        <taxon>Prorocentrum</taxon>
    </lineage>
</organism>
<dbReference type="EMBL" id="CAUYUJ010016341">
    <property type="protein sequence ID" value="CAK0864201.1"/>
    <property type="molecule type" value="Genomic_DNA"/>
</dbReference>
<comment type="caution">
    <text evidence="2">The sequence shown here is derived from an EMBL/GenBank/DDBJ whole genome shotgun (WGS) entry which is preliminary data.</text>
</comment>
<dbReference type="SUPFAM" id="SSF82199">
    <property type="entry name" value="SET domain"/>
    <property type="match status" value="1"/>
</dbReference>
<evidence type="ECO:0000259" key="1">
    <source>
        <dbReference type="PROSITE" id="PS50280"/>
    </source>
</evidence>
<protein>
    <recommendedName>
        <fullName evidence="1">SET domain-containing protein</fullName>
    </recommendedName>
</protein>
<gene>
    <name evidence="2" type="ORF">PCOR1329_LOCUS52150</name>
</gene>
<accession>A0ABN9UVP0</accession>
<sequence>MQGFFCKGRCERDWCKANDDVCDCHAVLKSRGYQVPLDAPSAFARAGAAGWAASLGWEAASIPGWTPLRGEQLEVRPSSLAGAGRGLFARGALPGGAVLPYAGTLLTFAEAELERGPAARDMAFCVDASGPGPDSPARFINGANALDQCGSVNVDICELGGVMYFRTRGEVAPGRELIADYGPSYWKGFRGC</sequence>
<dbReference type="Pfam" id="PF00856">
    <property type="entry name" value="SET"/>
    <property type="match status" value="1"/>
</dbReference>
<reference evidence="2" key="1">
    <citation type="submission" date="2023-10" db="EMBL/GenBank/DDBJ databases">
        <authorList>
            <person name="Chen Y."/>
            <person name="Shah S."/>
            <person name="Dougan E. K."/>
            <person name="Thang M."/>
            <person name="Chan C."/>
        </authorList>
    </citation>
    <scope>NUCLEOTIDE SEQUENCE [LARGE SCALE GENOMIC DNA]</scope>
</reference>
<proteinExistence type="predicted"/>
<dbReference type="InterPro" id="IPR001214">
    <property type="entry name" value="SET_dom"/>
</dbReference>
<name>A0ABN9UVP0_9DINO</name>
<dbReference type="PROSITE" id="PS50280">
    <property type="entry name" value="SET"/>
    <property type="match status" value="1"/>
</dbReference>
<feature type="domain" description="SET" evidence="1">
    <location>
        <begin position="71"/>
        <end position="182"/>
    </location>
</feature>
<dbReference type="Gene3D" id="2.170.270.10">
    <property type="entry name" value="SET domain"/>
    <property type="match status" value="1"/>
</dbReference>
<dbReference type="Proteomes" id="UP001189429">
    <property type="component" value="Unassembled WGS sequence"/>
</dbReference>
<evidence type="ECO:0000313" key="3">
    <source>
        <dbReference type="Proteomes" id="UP001189429"/>
    </source>
</evidence>
<dbReference type="InterPro" id="IPR046341">
    <property type="entry name" value="SET_dom_sf"/>
</dbReference>
<keyword evidence="3" id="KW-1185">Reference proteome</keyword>
<evidence type="ECO:0000313" key="2">
    <source>
        <dbReference type="EMBL" id="CAK0864201.1"/>
    </source>
</evidence>